<keyword evidence="5 6" id="KW-0342">GTP-binding</keyword>
<dbReference type="GO" id="GO:0002098">
    <property type="term" value="P:tRNA wobble uridine modification"/>
    <property type="evidence" value="ECO:0007669"/>
    <property type="project" value="TreeGrafter"/>
</dbReference>
<dbReference type="EMBL" id="LR214972">
    <property type="protein sequence ID" value="VEU63378.1"/>
    <property type="molecule type" value="Genomic_DNA"/>
</dbReference>
<reference evidence="10 11" key="1">
    <citation type="submission" date="2019-01" db="EMBL/GenBank/DDBJ databases">
        <authorList>
            <consortium name="Pathogen Informatics"/>
        </authorList>
    </citation>
    <scope>NUCLEOTIDE SEQUENCE [LARGE SCALE GENOMIC DNA]</scope>
    <source>
        <strain evidence="10 11">NCTC10118</strain>
    </source>
</reference>
<feature type="binding site" evidence="6">
    <location>
        <position position="126"/>
    </location>
    <ligand>
        <name>(6S)-5-formyl-5,6,7,8-tetrahydrofolate</name>
        <dbReference type="ChEBI" id="CHEBI:57457"/>
    </ligand>
</feature>
<gene>
    <name evidence="6 10" type="primary">trmE</name>
    <name evidence="6" type="synonym">mnmE</name>
    <name evidence="10" type="ORF">NCTC10118_00436</name>
</gene>
<dbReference type="AlphaFoldDB" id="A0A449AEG2"/>
<dbReference type="InterPro" id="IPR005225">
    <property type="entry name" value="Small_GTP-bd"/>
</dbReference>
<comment type="similarity">
    <text evidence="1 6 7">Belongs to the TRAFAC class TrmE-Era-EngA-EngB-Septin-like GTPase superfamily. TrmE GTPase family.</text>
</comment>
<keyword evidence="8" id="KW-0175">Coiled coil</keyword>
<dbReference type="InterPro" id="IPR006073">
    <property type="entry name" value="GTP-bd"/>
</dbReference>
<evidence type="ECO:0000256" key="5">
    <source>
        <dbReference type="ARBA" id="ARBA00023134"/>
    </source>
</evidence>
<keyword evidence="4 6" id="KW-0630">Potassium</keyword>
<dbReference type="GO" id="GO:0030488">
    <property type="term" value="P:tRNA methylation"/>
    <property type="evidence" value="ECO:0007669"/>
    <property type="project" value="TreeGrafter"/>
</dbReference>
<dbReference type="NCBIfam" id="TIGR00231">
    <property type="entry name" value="small_GTP"/>
    <property type="match status" value="1"/>
</dbReference>
<dbReference type="Pfam" id="PF10396">
    <property type="entry name" value="TrmE_N"/>
    <property type="match status" value="1"/>
</dbReference>
<feature type="binding site" evidence="6">
    <location>
        <position position="237"/>
    </location>
    <ligand>
        <name>Mg(2+)</name>
        <dbReference type="ChEBI" id="CHEBI:18420"/>
    </ligand>
</feature>
<evidence type="ECO:0000259" key="9">
    <source>
        <dbReference type="PROSITE" id="PS51709"/>
    </source>
</evidence>
<comment type="subunit">
    <text evidence="6">Homodimer. Heterotetramer of two MnmE and two MnmG subunits.</text>
</comment>
<feature type="binding site" evidence="6">
    <location>
        <position position="448"/>
    </location>
    <ligand>
        <name>(6S)-5-formyl-5,6,7,8-tetrahydrofolate</name>
        <dbReference type="ChEBI" id="CHEBI:57457"/>
    </ligand>
</feature>
<evidence type="ECO:0000256" key="1">
    <source>
        <dbReference type="ARBA" id="ARBA00011043"/>
    </source>
</evidence>
<dbReference type="InterPro" id="IPR027266">
    <property type="entry name" value="TrmE/GcvT-like"/>
</dbReference>
<dbReference type="InterPro" id="IPR004520">
    <property type="entry name" value="GTPase_MnmE"/>
</dbReference>
<evidence type="ECO:0000313" key="10">
    <source>
        <dbReference type="EMBL" id="VEU63378.1"/>
    </source>
</evidence>
<keyword evidence="6 10" id="KW-0378">Hydrolase</keyword>
<feature type="binding site" evidence="6">
    <location>
        <position position="254"/>
    </location>
    <ligand>
        <name>K(+)</name>
        <dbReference type="ChEBI" id="CHEBI:29103"/>
    </ligand>
</feature>
<dbReference type="InterPro" id="IPR018948">
    <property type="entry name" value="GTP-bd_TrmE_N"/>
</dbReference>
<feature type="domain" description="TrmE-type G" evidence="9">
    <location>
        <begin position="223"/>
        <end position="371"/>
    </location>
</feature>
<keyword evidence="6" id="KW-0479">Metal-binding</keyword>
<dbReference type="SUPFAM" id="SSF52540">
    <property type="entry name" value="P-loop containing nucleoside triphosphate hydrolases"/>
    <property type="match status" value="1"/>
</dbReference>
<feature type="binding site" evidence="6">
    <location>
        <begin position="277"/>
        <end position="280"/>
    </location>
    <ligand>
        <name>GTP</name>
        <dbReference type="ChEBI" id="CHEBI:37565"/>
    </ligand>
</feature>
<evidence type="ECO:0000256" key="3">
    <source>
        <dbReference type="ARBA" id="ARBA00022741"/>
    </source>
</evidence>
<dbReference type="InterPro" id="IPR027417">
    <property type="entry name" value="P-loop_NTPase"/>
</dbReference>
<feature type="binding site" evidence="6">
    <location>
        <position position="252"/>
    </location>
    <ligand>
        <name>K(+)</name>
        <dbReference type="ChEBI" id="CHEBI:29103"/>
    </ligand>
</feature>
<evidence type="ECO:0000256" key="6">
    <source>
        <dbReference type="HAMAP-Rule" id="MF_00379"/>
    </source>
</evidence>
<comment type="subcellular location">
    <subcellularLocation>
        <location evidence="6">Cytoplasm</location>
    </subcellularLocation>
</comment>
<accession>A0A449AEG2</accession>
<feature type="binding site" evidence="6">
    <location>
        <position position="257"/>
    </location>
    <ligand>
        <name>K(+)</name>
        <dbReference type="ChEBI" id="CHEBI:29103"/>
    </ligand>
</feature>
<comment type="caution">
    <text evidence="6">Lacks conserved residue(s) required for the propagation of feature annotation.</text>
</comment>
<dbReference type="InterPro" id="IPR027368">
    <property type="entry name" value="MnmE_dom2"/>
</dbReference>
<sequence>MNDTIAAISSGSRINQPISIIRLSGPDTLKIIKKIFKGKIGTDHDITYGNIYDGETLIDEVLVMWFLGKEKNGELIFNNYVGEPIVEINCHGGIVVTNKVLELLLSNGARMAEPGEFTRRAFLNGKLDLIKAEAIHDLIMAKTLTQAKASVYRFTGKTSSLIDELSKDIALLIGMSEVNIDYPEYDDIEQLDNQIMLDKLKILKTRFEEIIKVSNNSRYIFEGVKVSILGKPNVGKSSILNALLSEEKAIVTDIAGTTRDLVEASYQINGILFNLVDTAGLRKTDNKIEQIGIEKSLKQIQISDLIIHVIDPTQSENDFDLLVEQEAKKQHKLYLKVQNKSDLVKNNNLISISALNNDIKELEDALVKEFENLDVMDKRILSNTRQLSLIQNAYNSLLEAEKSILNYATFDVIIVDLYDAWDALQNIKGQVNREDLLDVMFKNFCLGK</sequence>
<dbReference type="PRINTS" id="PR00326">
    <property type="entry name" value="GTP1OBG"/>
</dbReference>
<dbReference type="OrthoDB" id="9805918at2"/>
<evidence type="ECO:0000256" key="8">
    <source>
        <dbReference type="SAM" id="Coils"/>
    </source>
</evidence>
<dbReference type="CDD" id="cd14858">
    <property type="entry name" value="TrmE_N"/>
    <property type="match status" value="1"/>
</dbReference>
<dbReference type="NCBIfam" id="TIGR00450">
    <property type="entry name" value="mnmE_trmE_thdF"/>
    <property type="match status" value="1"/>
</dbReference>
<dbReference type="Gene3D" id="3.30.1360.120">
    <property type="entry name" value="Probable tRNA modification gtpase trme, domain 1"/>
    <property type="match status" value="1"/>
</dbReference>
<feature type="binding site" evidence="6">
    <location>
        <position position="233"/>
    </location>
    <ligand>
        <name>K(+)</name>
        <dbReference type="ChEBI" id="CHEBI:29103"/>
    </ligand>
</feature>
<protein>
    <recommendedName>
        <fullName evidence="6">tRNA modification GTPase MnmE</fullName>
        <ecNumber evidence="6">3.6.-.-</ecNumber>
    </recommendedName>
</protein>
<dbReference type="Gene3D" id="1.20.120.430">
    <property type="entry name" value="tRNA modification GTPase MnmE domain 2"/>
    <property type="match status" value="1"/>
</dbReference>
<evidence type="ECO:0000256" key="4">
    <source>
        <dbReference type="ARBA" id="ARBA00022958"/>
    </source>
</evidence>
<dbReference type="CDD" id="cd04164">
    <property type="entry name" value="trmE"/>
    <property type="match status" value="1"/>
</dbReference>
<keyword evidence="2 6" id="KW-0819">tRNA processing</keyword>
<dbReference type="PANTHER" id="PTHR42714:SF2">
    <property type="entry name" value="TRNA MODIFICATION GTPASE GTPBP3, MITOCHONDRIAL"/>
    <property type="match status" value="1"/>
</dbReference>
<feature type="binding site" evidence="6">
    <location>
        <position position="87"/>
    </location>
    <ligand>
        <name>(6S)-5-formyl-5,6,7,8-tetrahydrofolate</name>
        <dbReference type="ChEBI" id="CHEBI:57457"/>
    </ligand>
</feature>
<dbReference type="PROSITE" id="PS51709">
    <property type="entry name" value="G_TRME"/>
    <property type="match status" value="1"/>
</dbReference>
<dbReference type="InterPro" id="IPR025867">
    <property type="entry name" value="MnmE_helical"/>
</dbReference>
<comment type="function">
    <text evidence="6">Exhibits a very high intrinsic GTPase hydrolysis rate. Involved in the addition of a carboxymethylaminomethyl (cmnm) group at the wobble position (U34) of certain tRNAs, forming tRNA-cmnm(5)s(2)U34.</text>
</comment>
<dbReference type="HAMAP" id="MF_00379">
    <property type="entry name" value="GTPase_MnmE"/>
    <property type="match status" value="1"/>
</dbReference>
<dbReference type="Pfam" id="PF12631">
    <property type="entry name" value="MnmE_helical"/>
    <property type="match status" value="1"/>
</dbReference>
<dbReference type="Gene3D" id="3.40.50.300">
    <property type="entry name" value="P-loop containing nucleotide triphosphate hydrolases"/>
    <property type="match status" value="1"/>
</dbReference>
<dbReference type="GO" id="GO:0005829">
    <property type="term" value="C:cytosol"/>
    <property type="evidence" value="ECO:0007669"/>
    <property type="project" value="TreeGrafter"/>
</dbReference>
<dbReference type="PANTHER" id="PTHR42714">
    <property type="entry name" value="TRNA MODIFICATION GTPASE GTPBP3"/>
    <property type="match status" value="1"/>
</dbReference>
<keyword evidence="6" id="KW-0963">Cytoplasm</keyword>
<feature type="binding site" evidence="6">
    <location>
        <position position="22"/>
    </location>
    <ligand>
        <name>(6S)-5-formyl-5,6,7,8-tetrahydrofolate</name>
        <dbReference type="ChEBI" id="CHEBI:57457"/>
    </ligand>
</feature>
<dbReference type="Pfam" id="PF01926">
    <property type="entry name" value="MMR_HSR1"/>
    <property type="match status" value="1"/>
</dbReference>
<feature type="coiled-coil region" evidence="8">
    <location>
        <begin position="352"/>
        <end position="379"/>
    </location>
</feature>
<evidence type="ECO:0000313" key="11">
    <source>
        <dbReference type="Proteomes" id="UP000289952"/>
    </source>
</evidence>
<evidence type="ECO:0000256" key="2">
    <source>
        <dbReference type="ARBA" id="ARBA00022694"/>
    </source>
</evidence>
<dbReference type="GO" id="GO:0046872">
    <property type="term" value="F:metal ion binding"/>
    <property type="evidence" value="ECO:0007669"/>
    <property type="project" value="UniProtKB-KW"/>
</dbReference>
<feature type="binding site" evidence="6">
    <location>
        <begin position="233"/>
        <end position="238"/>
    </location>
    <ligand>
        <name>GTP</name>
        <dbReference type="ChEBI" id="CHEBI:37565"/>
    </ligand>
</feature>
<dbReference type="GO" id="GO:0005525">
    <property type="term" value="F:GTP binding"/>
    <property type="evidence" value="ECO:0007669"/>
    <property type="project" value="UniProtKB-UniRule"/>
</dbReference>
<keyword evidence="11" id="KW-1185">Reference proteome</keyword>
<proteinExistence type="inferred from homology"/>
<dbReference type="InterPro" id="IPR031168">
    <property type="entry name" value="G_TrmE"/>
</dbReference>
<feature type="binding site" evidence="6">
    <location>
        <position position="258"/>
    </location>
    <ligand>
        <name>Mg(2+)</name>
        <dbReference type="ChEBI" id="CHEBI:18420"/>
    </ligand>
</feature>
<keyword evidence="3 6" id="KW-0547">Nucleotide-binding</keyword>
<dbReference type="Proteomes" id="UP000289952">
    <property type="component" value="Chromosome"/>
</dbReference>
<organism evidence="10 11">
    <name type="scientific">Mycoplasmopsis bovirhinis</name>
    <dbReference type="NCBI Taxonomy" id="29553"/>
    <lineage>
        <taxon>Bacteria</taxon>
        <taxon>Bacillati</taxon>
        <taxon>Mycoplasmatota</taxon>
        <taxon>Mycoplasmoidales</taxon>
        <taxon>Metamycoplasmataceae</taxon>
        <taxon>Mycoplasmopsis</taxon>
    </lineage>
</organism>
<dbReference type="EC" id="3.6.-.-" evidence="6"/>
<dbReference type="RefSeq" id="WP_129621560.1">
    <property type="nucleotide sequence ID" value="NZ_LR214972.1"/>
</dbReference>
<name>A0A449AEG2_9BACT</name>
<keyword evidence="6" id="KW-0460">Magnesium</keyword>
<feature type="binding site" evidence="6">
    <location>
        <begin position="252"/>
        <end position="258"/>
    </location>
    <ligand>
        <name>GTP</name>
        <dbReference type="ChEBI" id="CHEBI:37565"/>
    </ligand>
</feature>
<comment type="cofactor">
    <cofactor evidence="6">
        <name>K(+)</name>
        <dbReference type="ChEBI" id="CHEBI:29103"/>
    </cofactor>
    <text evidence="6">Binds 1 potassium ion per subunit.</text>
</comment>
<dbReference type="GO" id="GO:0003924">
    <property type="term" value="F:GTPase activity"/>
    <property type="evidence" value="ECO:0007669"/>
    <property type="project" value="UniProtKB-UniRule"/>
</dbReference>
<evidence type="ECO:0000256" key="7">
    <source>
        <dbReference type="RuleBase" id="RU003313"/>
    </source>
</evidence>